<accession>A0AAW0FF74</accession>
<dbReference type="Proteomes" id="UP001385951">
    <property type="component" value="Unassembled WGS sequence"/>
</dbReference>
<feature type="region of interest" description="Disordered" evidence="1">
    <location>
        <begin position="1"/>
        <end position="29"/>
    </location>
</feature>
<keyword evidence="3" id="KW-1185">Reference proteome</keyword>
<feature type="compositionally biased region" description="Basic and acidic residues" evidence="1">
    <location>
        <begin position="9"/>
        <end position="29"/>
    </location>
</feature>
<proteinExistence type="predicted"/>
<reference evidence="2 3" key="1">
    <citation type="submission" date="2022-09" db="EMBL/GenBank/DDBJ databases">
        <authorList>
            <person name="Palmer J.M."/>
        </authorList>
    </citation>
    <scope>NUCLEOTIDE SEQUENCE [LARGE SCALE GENOMIC DNA]</scope>
    <source>
        <strain evidence="2 3">DSM 7382</strain>
    </source>
</reference>
<evidence type="ECO:0000313" key="3">
    <source>
        <dbReference type="Proteomes" id="UP001385951"/>
    </source>
</evidence>
<name>A0AAW0FF74_9APHY</name>
<sequence length="165" mass="18797">MASVQYEENFGRTKAEKDGNEKPSSLDHIYKDTEGPKDIYLVAQQVSRLPPDQRHWLIAYPMHESKNYNRIIQLTQEKRSKHYTNWGPLTKATSLHDTKMIPLVLKSTLAERKKWDAIAHGHPVQVVDGVFNCQIWIRQLLDVAVSRGLVSRAAVDAAIGQAERP</sequence>
<dbReference type="EMBL" id="JASBNA010000083">
    <property type="protein sequence ID" value="KAK7677720.1"/>
    <property type="molecule type" value="Genomic_DNA"/>
</dbReference>
<evidence type="ECO:0000313" key="2">
    <source>
        <dbReference type="EMBL" id="KAK7677720.1"/>
    </source>
</evidence>
<protein>
    <submittedName>
        <fullName evidence="2">Uncharacterized protein</fullName>
    </submittedName>
</protein>
<organism evidence="2 3">
    <name type="scientific">Cerrena zonata</name>
    <dbReference type="NCBI Taxonomy" id="2478898"/>
    <lineage>
        <taxon>Eukaryota</taxon>
        <taxon>Fungi</taxon>
        <taxon>Dikarya</taxon>
        <taxon>Basidiomycota</taxon>
        <taxon>Agaricomycotina</taxon>
        <taxon>Agaricomycetes</taxon>
        <taxon>Polyporales</taxon>
        <taxon>Cerrenaceae</taxon>
        <taxon>Cerrena</taxon>
    </lineage>
</organism>
<gene>
    <name evidence="2" type="ORF">QCA50_019272</name>
</gene>
<comment type="caution">
    <text evidence="2">The sequence shown here is derived from an EMBL/GenBank/DDBJ whole genome shotgun (WGS) entry which is preliminary data.</text>
</comment>
<dbReference type="AlphaFoldDB" id="A0AAW0FF74"/>
<evidence type="ECO:0000256" key="1">
    <source>
        <dbReference type="SAM" id="MobiDB-lite"/>
    </source>
</evidence>